<dbReference type="InterPro" id="IPR029063">
    <property type="entry name" value="SAM-dependent_MTases_sf"/>
</dbReference>
<gene>
    <name evidence="3" type="ORF">PsYK624_143720</name>
</gene>
<name>A0A9P3GML7_9APHY</name>
<dbReference type="EMBL" id="BPQB01000082">
    <property type="protein sequence ID" value="GJE98150.1"/>
    <property type="molecule type" value="Genomic_DNA"/>
</dbReference>
<feature type="compositionally biased region" description="Low complexity" evidence="1">
    <location>
        <begin position="437"/>
        <end position="454"/>
    </location>
</feature>
<evidence type="ECO:0000313" key="3">
    <source>
        <dbReference type="EMBL" id="GJE98150.1"/>
    </source>
</evidence>
<organism evidence="3 4">
    <name type="scientific">Phanerochaete sordida</name>
    <dbReference type="NCBI Taxonomy" id="48140"/>
    <lineage>
        <taxon>Eukaryota</taxon>
        <taxon>Fungi</taxon>
        <taxon>Dikarya</taxon>
        <taxon>Basidiomycota</taxon>
        <taxon>Agaricomycotina</taxon>
        <taxon>Agaricomycetes</taxon>
        <taxon>Polyporales</taxon>
        <taxon>Phanerochaetaceae</taxon>
        <taxon>Phanerochaete</taxon>
    </lineage>
</organism>
<feature type="region of interest" description="Disordered" evidence="1">
    <location>
        <begin position="345"/>
        <end position="485"/>
    </location>
</feature>
<dbReference type="SUPFAM" id="SSF53335">
    <property type="entry name" value="S-adenosyl-L-methionine-dependent methyltransferases"/>
    <property type="match status" value="1"/>
</dbReference>
<feature type="domain" description="Methyltransferase" evidence="2">
    <location>
        <begin position="130"/>
        <end position="226"/>
    </location>
</feature>
<protein>
    <submittedName>
        <fullName evidence="3">S-adenosyl-L-methionine-dependent methyltransferase</fullName>
    </submittedName>
</protein>
<dbReference type="GO" id="GO:0008168">
    <property type="term" value="F:methyltransferase activity"/>
    <property type="evidence" value="ECO:0007669"/>
    <property type="project" value="UniProtKB-KW"/>
</dbReference>
<feature type="region of interest" description="Disordered" evidence="1">
    <location>
        <begin position="1"/>
        <end position="68"/>
    </location>
</feature>
<evidence type="ECO:0000259" key="2">
    <source>
        <dbReference type="Pfam" id="PF13649"/>
    </source>
</evidence>
<dbReference type="CDD" id="cd02440">
    <property type="entry name" value="AdoMet_MTases"/>
    <property type="match status" value="1"/>
</dbReference>
<dbReference type="InterPro" id="IPR041698">
    <property type="entry name" value="Methyltransf_25"/>
</dbReference>
<keyword evidence="3" id="KW-0808">Transferase</keyword>
<sequence>MPPAPKSRRRADSDPSTHAPRSLWPFSAHRPHEALPQAAQPPAAPVSEEELAADTPRRGMAGTQTHRRTPEFRVVHGSKLHCYDAPWPFAFNREYIDLNGIDHALVAGVKGNQMFYDADFDKGWAPTRCLDLGTTLGDWVIDCAKHLPECTFVGFDMVDIQIPLKYLEPSIANRIEWRHGDFCQFPLPFADEEFDYIHVESIAHGVRERDWDGLFQELHRIMKPGGRIELIQADARFPILPPWFTTPIHTHTLKFADERQDTSALEFLLSEENRARPHAYVALEKLFFMVLERRWINPNPTSILPLYFNATFRQVLSPPVLHFPMPPLAPLPPFPKWALNPIGTGETTSDPLDPTVYFVPLSDPSEGSDAGSADSTVTVASDKSDASLITPPSSPSAEMPYSPLKWDSDAQPLPPPASPPLIQKASIIAAEDDAARSRSNSNSSVQSTVSTVPSMRSVPGSSPLSRTSSQSSRQRSSAILQTDSTTRLGGDATADLFRIDVISRMGPEALFMHLRHASVLVFAMRESMWDVLRDCIANARPALLELGLVRSERELRDARGRQPAFRTLFDGLMDRYRQDMHVRLSAWHSLVRGGFAYPRWQKMAEDELAREEDFRRALLEVRRGAKERDFALPSRSVRLLLGVKGA</sequence>
<dbReference type="Proteomes" id="UP000703269">
    <property type="component" value="Unassembled WGS sequence"/>
</dbReference>
<proteinExistence type="predicted"/>
<dbReference type="PANTHER" id="PTHR43591:SF92">
    <property type="entry name" value="METHYLTRANSFERASE TYPE 11 DOMAIN-CONTAINING PROTEIN"/>
    <property type="match status" value="1"/>
</dbReference>
<keyword evidence="4" id="KW-1185">Reference proteome</keyword>
<accession>A0A9P3GML7</accession>
<feature type="compositionally biased region" description="Low complexity" evidence="1">
    <location>
        <begin position="461"/>
        <end position="477"/>
    </location>
</feature>
<dbReference type="Gene3D" id="3.40.50.150">
    <property type="entry name" value="Vaccinia Virus protein VP39"/>
    <property type="match status" value="1"/>
</dbReference>
<dbReference type="AlphaFoldDB" id="A0A9P3GML7"/>
<reference evidence="3 4" key="1">
    <citation type="submission" date="2021-08" db="EMBL/GenBank/DDBJ databases">
        <title>Draft Genome Sequence of Phanerochaete sordida strain YK-624.</title>
        <authorList>
            <person name="Mori T."/>
            <person name="Dohra H."/>
            <person name="Suzuki T."/>
            <person name="Kawagishi H."/>
            <person name="Hirai H."/>
        </authorList>
    </citation>
    <scope>NUCLEOTIDE SEQUENCE [LARGE SCALE GENOMIC DNA]</scope>
    <source>
        <strain evidence="3 4">YK-624</strain>
    </source>
</reference>
<keyword evidence="3" id="KW-0489">Methyltransferase</keyword>
<dbReference type="PANTHER" id="PTHR43591">
    <property type="entry name" value="METHYLTRANSFERASE"/>
    <property type="match status" value="1"/>
</dbReference>
<dbReference type="GO" id="GO:0032259">
    <property type="term" value="P:methylation"/>
    <property type="evidence" value="ECO:0007669"/>
    <property type="project" value="UniProtKB-KW"/>
</dbReference>
<evidence type="ECO:0000256" key="1">
    <source>
        <dbReference type="SAM" id="MobiDB-lite"/>
    </source>
</evidence>
<dbReference type="OrthoDB" id="2013972at2759"/>
<evidence type="ECO:0000313" key="4">
    <source>
        <dbReference type="Proteomes" id="UP000703269"/>
    </source>
</evidence>
<comment type="caution">
    <text evidence="3">The sequence shown here is derived from an EMBL/GenBank/DDBJ whole genome shotgun (WGS) entry which is preliminary data.</text>
</comment>
<dbReference type="Pfam" id="PF13649">
    <property type="entry name" value="Methyltransf_25"/>
    <property type="match status" value="1"/>
</dbReference>